<dbReference type="SUPFAM" id="SSF54001">
    <property type="entry name" value="Cysteine proteinases"/>
    <property type="match status" value="1"/>
</dbReference>
<sequence length="664" mass="74013">MPEKPLSIATYAAGASLAAITLVYVFGPTFFLDDDAANSSKTSRKRSVVGLVNLANDCFINSVLQALAGLPDLRLYLIRELHQRSLDGPEVYSQVELAFDERTRQQKVDAPGKENNETGGIKLPRWKQLGLQQGLVTQGLKQVLDALNERPIYKKTISAQGFIRCVEESFRTRISRQQQDAQEFLQVVTERLYDEWKAGMVVRRGLKNMEAARQNDATSISDDAERQEDVQTHATVEAGEGFSNNAPQDADGKSEFENTDFPLEGKLEATVECMHCHFKPKPSVSAFTTLTLHVPHYQSTTSLNECFDGLLKVEKIEDFKCDRCRLVHALDTNNRQLSRQGKSLSTDERSKLESDIAKINHAIETDPESPPDDVQLPEKSTAPRRNIERHTRISRFPRLLAIHLSRSMWSQFSTSTKNLAKVSFPEKLPLGGLLDRKTYRLLCVVTHKGGHSSGHYESFRRQVLKEPFSTSATLGTEGIYSHRGTPVSSPRTSITHSPGLSARTRRSATLVNASNKTSNDKTEDTSPNASEASESSVSLHKSNTATTATSVSLAEHQPPHRMQHTPGVPFDAMPTPGLPTLPQTSSRNEAEAFGKHTTKRSSSVTTAMHRLSTSGVASKGKRWAHRKGDDRWWRISDDSIKEAKTSDVLKMQREVYLLFYEIIE</sequence>
<dbReference type="InterPro" id="IPR038765">
    <property type="entry name" value="Papain-like_cys_pep_sf"/>
</dbReference>
<comment type="caution">
    <text evidence="5">The sequence shown here is derived from an EMBL/GenBank/DDBJ whole genome shotgun (WGS) entry which is preliminary data.</text>
</comment>
<keyword evidence="1" id="KW-0378">Hydrolase</keyword>
<keyword evidence="1" id="KW-0788">Thiol protease</keyword>
<comment type="catalytic activity">
    <reaction evidence="1">
        <text>Thiol-dependent hydrolysis of ester, thioester, amide, peptide and isopeptide bonds formed by the C-terminal Gly of ubiquitin (a 76-residue protein attached to proteins as an intracellular targeting signal).</text>
        <dbReference type="EC" id="3.4.19.12"/>
    </reaction>
</comment>
<dbReference type="EC" id="3.4.19.12" evidence="1"/>
<dbReference type="GO" id="GO:0004843">
    <property type="term" value="F:cysteine-type deubiquitinase activity"/>
    <property type="evidence" value="ECO:0007669"/>
    <property type="project" value="UniProtKB-UniRule"/>
</dbReference>
<dbReference type="Gene3D" id="3.90.70.10">
    <property type="entry name" value="Cysteine proteinases"/>
    <property type="match status" value="2"/>
</dbReference>
<dbReference type="GO" id="GO:0006508">
    <property type="term" value="P:proteolysis"/>
    <property type="evidence" value="ECO:0007669"/>
    <property type="project" value="UniProtKB-KW"/>
</dbReference>
<dbReference type="OrthoDB" id="2248014at2759"/>
<comment type="similarity">
    <text evidence="1">Belongs to the peptidase C19 family.</text>
</comment>
<evidence type="ECO:0000256" key="3">
    <source>
        <dbReference type="SAM" id="Phobius"/>
    </source>
</evidence>
<protein>
    <recommendedName>
        <fullName evidence="1">Ubiquitin carboxyl-terminal hydrolase</fullName>
        <ecNumber evidence="1">3.4.19.12</ecNumber>
    </recommendedName>
</protein>
<dbReference type="PANTHER" id="PTHR24006:SF904">
    <property type="entry name" value="UBIQUITIN CARBOXYL-TERMINAL HYDROLASE 16"/>
    <property type="match status" value="1"/>
</dbReference>
<dbReference type="GO" id="GO:0005829">
    <property type="term" value="C:cytosol"/>
    <property type="evidence" value="ECO:0007669"/>
    <property type="project" value="TreeGrafter"/>
</dbReference>
<dbReference type="AlphaFoldDB" id="A0A9P4QAX2"/>
<dbReference type="PROSITE" id="PS00973">
    <property type="entry name" value="USP_2"/>
    <property type="match status" value="1"/>
</dbReference>
<feature type="transmembrane region" description="Helical" evidence="3">
    <location>
        <begin position="6"/>
        <end position="27"/>
    </location>
</feature>
<feature type="compositionally biased region" description="Polar residues" evidence="2">
    <location>
        <begin position="525"/>
        <end position="552"/>
    </location>
</feature>
<keyword evidence="3" id="KW-0472">Membrane</keyword>
<dbReference type="GO" id="GO:0016579">
    <property type="term" value="P:protein deubiquitination"/>
    <property type="evidence" value="ECO:0007669"/>
    <property type="project" value="InterPro"/>
</dbReference>
<dbReference type="PANTHER" id="PTHR24006">
    <property type="entry name" value="UBIQUITIN CARBOXYL-TERMINAL HYDROLASE"/>
    <property type="match status" value="1"/>
</dbReference>
<evidence type="ECO:0000256" key="1">
    <source>
        <dbReference type="RuleBase" id="RU366025"/>
    </source>
</evidence>
<feature type="region of interest" description="Disordered" evidence="2">
    <location>
        <begin position="361"/>
        <end position="381"/>
    </location>
</feature>
<evidence type="ECO:0000313" key="6">
    <source>
        <dbReference type="Proteomes" id="UP000799441"/>
    </source>
</evidence>
<name>A0A9P4QAX2_9PEZI</name>
<accession>A0A9P4QAX2</accession>
<keyword evidence="1" id="KW-0645">Protease</keyword>
<reference evidence="5" key="1">
    <citation type="journal article" date="2020" name="Stud. Mycol.">
        <title>101 Dothideomycetes genomes: a test case for predicting lifestyles and emergence of pathogens.</title>
        <authorList>
            <person name="Haridas S."/>
            <person name="Albert R."/>
            <person name="Binder M."/>
            <person name="Bloem J."/>
            <person name="Labutti K."/>
            <person name="Salamov A."/>
            <person name="Andreopoulos B."/>
            <person name="Baker S."/>
            <person name="Barry K."/>
            <person name="Bills G."/>
            <person name="Bluhm B."/>
            <person name="Cannon C."/>
            <person name="Castanera R."/>
            <person name="Culley D."/>
            <person name="Daum C."/>
            <person name="Ezra D."/>
            <person name="Gonzalez J."/>
            <person name="Henrissat B."/>
            <person name="Kuo A."/>
            <person name="Liang C."/>
            <person name="Lipzen A."/>
            <person name="Lutzoni F."/>
            <person name="Magnuson J."/>
            <person name="Mondo S."/>
            <person name="Nolan M."/>
            <person name="Ohm R."/>
            <person name="Pangilinan J."/>
            <person name="Park H.-J."/>
            <person name="Ramirez L."/>
            <person name="Alfaro M."/>
            <person name="Sun H."/>
            <person name="Tritt A."/>
            <person name="Yoshinaga Y."/>
            <person name="Zwiers L.-H."/>
            <person name="Turgeon B."/>
            <person name="Goodwin S."/>
            <person name="Spatafora J."/>
            <person name="Crous P."/>
            <person name="Grigoriev I."/>
        </authorList>
    </citation>
    <scope>NUCLEOTIDE SEQUENCE</scope>
    <source>
        <strain evidence="5">CBS 116435</strain>
    </source>
</reference>
<dbReference type="CDD" id="cd02662">
    <property type="entry name" value="Peptidase_C19F"/>
    <property type="match status" value="1"/>
</dbReference>
<keyword evidence="6" id="KW-1185">Reference proteome</keyword>
<feature type="compositionally biased region" description="Polar residues" evidence="2">
    <location>
        <begin position="486"/>
        <end position="498"/>
    </location>
</feature>
<dbReference type="Pfam" id="PF00443">
    <property type="entry name" value="UCH"/>
    <property type="match status" value="1"/>
</dbReference>
<proteinExistence type="inferred from homology"/>
<dbReference type="Proteomes" id="UP000799441">
    <property type="component" value="Unassembled WGS sequence"/>
</dbReference>
<keyword evidence="3" id="KW-0812">Transmembrane</keyword>
<keyword evidence="3" id="KW-1133">Transmembrane helix</keyword>
<dbReference type="GO" id="GO:0005634">
    <property type="term" value="C:nucleus"/>
    <property type="evidence" value="ECO:0007669"/>
    <property type="project" value="TreeGrafter"/>
</dbReference>
<feature type="region of interest" description="Disordered" evidence="2">
    <location>
        <begin position="475"/>
        <end position="562"/>
    </location>
</feature>
<evidence type="ECO:0000313" key="5">
    <source>
        <dbReference type="EMBL" id="KAF2723039.1"/>
    </source>
</evidence>
<dbReference type="EMBL" id="MU003778">
    <property type="protein sequence ID" value="KAF2723039.1"/>
    <property type="molecule type" value="Genomic_DNA"/>
</dbReference>
<feature type="transmembrane region" description="Helical" evidence="3">
    <location>
        <begin position="48"/>
        <end position="70"/>
    </location>
</feature>
<organism evidence="5 6">
    <name type="scientific">Polychaeton citri CBS 116435</name>
    <dbReference type="NCBI Taxonomy" id="1314669"/>
    <lineage>
        <taxon>Eukaryota</taxon>
        <taxon>Fungi</taxon>
        <taxon>Dikarya</taxon>
        <taxon>Ascomycota</taxon>
        <taxon>Pezizomycotina</taxon>
        <taxon>Dothideomycetes</taxon>
        <taxon>Dothideomycetidae</taxon>
        <taxon>Capnodiales</taxon>
        <taxon>Capnodiaceae</taxon>
        <taxon>Polychaeton</taxon>
    </lineage>
</organism>
<feature type="compositionally biased region" description="Polar residues" evidence="2">
    <location>
        <begin position="507"/>
        <end position="517"/>
    </location>
</feature>
<dbReference type="InterPro" id="IPR018200">
    <property type="entry name" value="USP_CS"/>
</dbReference>
<dbReference type="InterPro" id="IPR028889">
    <property type="entry name" value="USP"/>
</dbReference>
<keyword evidence="1" id="KW-0833">Ubl conjugation pathway</keyword>
<gene>
    <name evidence="5" type="ORF">K431DRAFT_220520</name>
</gene>
<dbReference type="InterPro" id="IPR001394">
    <property type="entry name" value="Peptidase_C19_UCH"/>
</dbReference>
<evidence type="ECO:0000259" key="4">
    <source>
        <dbReference type="PROSITE" id="PS50235"/>
    </source>
</evidence>
<dbReference type="InterPro" id="IPR050164">
    <property type="entry name" value="Peptidase_C19"/>
</dbReference>
<dbReference type="PROSITE" id="PS00972">
    <property type="entry name" value="USP_1"/>
    <property type="match status" value="1"/>
</dbReference>
<feature type="domain" description="USP" evidence="4">
    <location>
        <begin position="49"/>
        <end position="663"/>
    </location>
</feature>
<evidence type="ECO:0000256" key="2">
    <source>
        <dbReference type="SAM" id="MobiDB-lite"/>
    </source>
</evidence>
<dbReference type="PROSITE" id="PS50235">
    <property type="entry name" value="USP_3"/>
    <property type="match status" value="1"/>
</dbReference>